<evidence type="ECO:0000313" key="1">
    <source>
        <dbReference type="EMBL" id="ETI62598.1"/>
    </source>
</evidence>
<protein>
    <submittedName>
        <fullName evidence="1">Uncharacterized protein</fullName>
    </submittedName>
</protein>
<dbReference type="eggNOG" id="ENOG5032XP9">
    <property type="taxonomic scope" value="Bacteria"/>
</dbReference>
<name>W1S670_9GAMM</name>
<accession>W1S670</accession>
<comment type="caution">
    <text evidence="1">The sequence shown here is derived from an EMBL/GenBank/DDBJ whole genome shotgun (WGS) entry which is preliminary data.</text>
</comment>
<sequence length="176" mass="20196">MDVLNQMIKDIAKISLQDHYDRKKVVLIEHGTTDSSLELHNVPNDAIVIDIDSNFNNGKIFSNSKGECKRADYIIVSEEKKVVVFIEMKKGASDTSDIIKQLKGSFCLFKYCQIVASDFFGQADFMSSYSLRFVAFKHVNLEKRKTRITRYTASHDKPEDLMRISWASTIQFTKII</sequence>
<dbReference type="Proteomes" id="UP000018857">
    <property type="component" value="Unassembled WGS sequence"/>
</dbReference>
<reference evidence="1 2" key="1">
    <citation type="journal article" date="2014" name="Genome Announc.">
        <title>Draft Genome Sequence of Marinomonas sp. Strain D104, a Polycyclic Aromatic Hydrocarbon-Degrading Bacterium from the Deep-Sea Sediment of the Arctic Ocean.</title>
        <authorList>
            <person name="Dong C."/>
            <person name="Bai X."/>
            <person name="Lai Q."/>
            <person name="Xie Y."/>
            <person name="Chen X."/>
            <person name="Shao Z."/>
        </authorList>
    </citation>
    <scope>NUCLEOTIDE SEQUENCE [LARGE SCALE GENOMIC DNA]</scope>
    <source>
        <strain evidence="1 2">D104</strain>
    </source>
</reference>
<dbReference type="EMBL" id="AYOZ01000001">
    <property type="protein sequence ID" value="ETI62598.1"/>
    <property type="molecule type" value="Genomic_DNA"/>
</dbReference>
<keyword evidence="2" id="KW-1185">Reference proteome</keyword>
<dbReference type="AlphaFoldDB" id="W1S670"/>
<gene>
    <name evidence="1" type="ORF">D104_01095</name>
</gene>
<organism evidence="1 2">
    <name type="scientific">Marinomonas profundimaris</name>
    <dbReference type="NCBI Taxonomy" id="1208321"/>
    <lineage>
        <taxon>Bacteria</taxon>
        <taxon>Pseudomonadati</taxon>
        <taxon>Pseudomonadota</taxon>
        <taxon>Gammaproteobacteria</taxon>
        <taxon>Oceanospirillales</taxon>
        <taxon>Oceanospirillaceae</taxon>
        <taxon>Marinomonas</taxon>
    </lineage>
</organism>
<evidence type="ECO:0000313" key="2">
    <source>
        <dbReference type="Proteomes" id="UP000018857"/>
    </source>
</evidence>
<proteinExistence type="predicted"/>